<proteinExistence type="predicted"/>
<dbReference type="GO" id="GO:0015184">
    <property type="term" value="F:L-cystine transmembrane transporter activity"/>
    <property type="evidence" value="ECO:0007669"/>
    <property type="project" value="TreeGrafter"/>
</dbReference>
<dbReference type="InterPro" id="IPR005282">
    <property type="entry name" value="LC_transporter"/>
</dbReference>
<keyword evidence="8" id="KW-0732">Signal</keyword>
<dbReference type="Proteomes" id="UP001472866">
    <property type="component" value="Chromosome 12"/>
</dbReference>
<organism evidence="9 10">
    <name type="scientific">Chloropicon roscoffensis</name>
    <dbReference type="NCBI Taxonomy" id="1461544"/>
    <lineage>
        <taxon>Eukaryota</taxon>
        <taxon>Viridiplantae</taxon>
        <taxon>Chlorophyta</taxon>
        <taxon>Chloropicophyceae</taxon>
        <taxon>Chloropicales</taxon>
        <taxon>Chloropicaceae</taxon>
        <taxon>Chloropicon</taxon>
    </lineage>
</organism>
<feature type="transmembrane region" description="Helical" evidence="7">
    <location>
        <begin position="208"/>
        <end position="228"/>
    </location>
</feature>
<evidence type="ECO:0000256" key="6">
    <source>
        <dbReference type="ARBA" id="ARBA00023136"/>
    </source>
</evidence>
<protein>
    <submittedName>
        <fullName evidence="9">Lysosomal cystine transporter</fullName>
    </submittedName>
</protein>
<keyword evidence="6 7" id="KW-0472">Membrane</keyword>
<evidence type="ECO:0000313" key="10">
    <source>
        <dbReference type="Proteomes" id="UP001472866"/>
    </source>
</evidence>
<feature type="transmembrane region" description="Helical" evidence="7">
    <location>
        <begin position="248"/>
        <end position="273"/>
    </location>
</feature>
<evidence type="ECO:0000256" key="3">
    <source>
        <dbReference type="ARBA" id="ARBA00022692"/>
    </source>
</evidence>
<sequence length="320" mass="36425">MVRRRYGKRGAARPLTGFSCRRLARALPVLALALVHFALACSASSRPPVGTYEKVGAEDETWRSPFVGFLYHAFGWTAFLSWSCSFYPQIWENYRTWSVEGISFDFVSFNFIKHSSYGAYNVVLYFSKAVQSQYEEHYKTKTIPVALNDVGFSIHAVLMVMVQICQLCTHERGQQRITFTATMILAVAVLFILINLCIALSGKRIFGLTSWLGFITAMNHLQLAMTFIKYSPQAYYNWKRKSTEGWSVWGIVLDLAGGVCNLFQILILCWNASDITPLTGDAGKLGLSIETLFFDIIFIFQHYVLYSKRKRGSSYKFLED</sequence>
<feature type="transmembrane region" description="Helical" evidence="7">
    <location>
        <begin position="285"/>
        <end position="306"/>
    </location>
</feature>
<gene>
    <name evidence="9" type="ORF">HKI87_12g69120</name>
</gene>
<dbReference type="SMART" id="SM00679">
    <property type="entry name" value="CTNS"/>
    <property type="match status" value="2"/>
</dbReference>
<evidence type="ECO:0000313" key="9">
    <source>
        <dbReference type="EMBL" id="WZN65354.1"/>
    </source>
</evidence>
<dbReference type="InterPro" id="IPR006603">
    <property type="entry name" value="PQ-loop_rpt"/>
</dbReference>
<comment type="subcellular location">
    <subcellularLocation>
        <location evidence="1">Endomembrane system</location>
        <topology evidence="1">Multi-pass membrane protein</topology>
    </subcellularLocation>
</comment>
<dbReference type="GO" id="GO:0005774">
    <property type="term" value="C:vacuolar membrane"/>
    <property type="evidence" value="ECO:0007669"/>
    <property type="project" value="TreeGrafter"/>
</dbReference>
<evidence type="ECO:0000256" key="4">
    <source>
        <dbReference type="ARBA" id="ARBA00022737"/>
    </source>
</evidence>
<evidence type="ECO:0000256" key="5">
    <source>
        <dbReference type="ARBA" id="ARBA00022989"/>
    </source>
</evidence>
<feature type="transmembrane region" description="Helical" evidence="7">
    <location>
        <begin position="179"/>
        <end position="202"/>
    </location>
</feature>
<keyword evidence="5 7" id="KW-1133">Transmembrane helix</keyword>
<dbReference type="PANTHER" id="PTHR13131">
    <property type="entry name" value="CYSTINOSIN"/>
    <property type="match status" value="1"/>
</dbReference>
<dbReference type="GO" id="GO:0012505">
    <property type="term" value="C:endomembrane system"/>
    <property type="evidence" value="ECO:0007669"/>
    <property type="project" value="UniProtKB-SubCell"/>
</dbReference>
<evidence type="ECO:0000256" key="8">
    <source>
        <dbReference type="SAM" id="SignalP"/>
    </source>
</evidence>
<evidence type="ECO:0000256" key="7">
    <source>
        <dbReference type="SAM" id="Phobius"/>
    </source>
</evidence>
<keyword evidence="10" id="KW-1185">Reference proteome</keyword>
<dbReference type="Gene3D" id="1.20.1280.290">
    <property type="match status" value="2"/>
</dbReference>
<accession>A0AAX4PGH7</accession>
<dbReference type="PANTHER" id="PTHR13131:SF5">
    <property type="entry name" value="CYSTINOSIN"/>
    <property type="match status" value="1"/>
</dbReference>
<evidence type="ECO:0000256" key="2">
    <source>
        <dbReference type="ARBA" id="ARBA00022448"/>
    </source>
</evidence>
<feature type="chain" id="PRO_5043802866" evidence="8">
    <location>
        <begin position="27"/>
        <end position="320"/>
    </location>
</feature>
<keyword evidence="2" id="KW-0813">Transport</keyword>
<dbReference type="Pfam" id="PF04193">
    <property type="entry name" value="PQ-loop"/>
    <property type="match status" value="2"/>
</dbReference>
<evidence type="ECO:0000256" key="1">
    <source>
        <dbReference type="ARBA" id="ARBA00004127"/>
    </source>
</evidence>
<keyword evidence="3 7" id="KW-0812">Transmembrane</keyword>
<dbReference type="NCBIfam" id="TIGR00951">
    <property type="entry name" value="2A43"/>
    <property type="match status" value="1"/>
</dbReference>
<reference evidence="9 10" key="1">
    <citation type="submission" date="2024-03" db="EMBL/GenBank/DDBJ databases">
        <title>Complete genome sequence of the green alga Chloropicon roscoffensis RCC1871.</title>
        <authorList>
            <person name="Lemieux C."/>
            <person name="Pombert J.-F."/>
            <person name="Otis C."/>
            <person name="Turmel M."/>
        </authorList>
    </citation>
    <scope>NUCLEOTIDE SEQUENCE [LARGE SCALE GENOMIC DNA]</scope>
    <source>
        <strain evidence="9 10">RCC1871</strain>
    </source>
</reference>
<dbReference type="AlphaFoldDB" id="A0AAX4PGH7"/>
<feature type="transmembrane region" description="Helical" evidence="7">
    <location>
        <begin position="69"/>
        <end position="87"/>
    </location>
</feature>
<dbReference type="EMBL" id="CP151512">
    <property type="protein sequence ID" value="WZN65354.1"/>
    <property type="molecule type" value="Genomic_DNA"/>
</dbReference>
<name>A0AAX4PGH7_9CHLO</name>
<feature type="signal peptide" evidence="8">
    <location>
        <begin position="1"/>
        <end position="26"/>
    </location>
</feature>
<keyword evidence="4" id="KW-0677">Repeat</keyword>